<evidence type="ECO:0000256" key="1">
    <source>
        <dbReference type="SAM" id="MobiDB-lite"/>
    </source>
</evidence>
<feature type="region of interest" description="Disordered" evidence="1">
    <location>
        <begin position="206"/>
        <end position="234"/>
    </location>
</feature>
<feature type="transmembrane region" description="Helical" evidence="2">
    <location>
        <begin position="103"/>
        <end position="124"/>
    </location>
</feature>
<keyword evidence="2" id="KW-1133">Transmembrane helix</keyword>
<dbReference type="AlphaFoldDB" id="A0A853AGK0"/>
<feature type="region of interest" description="Disordered" evidence="1">
    <location>
        <begin position="1"/>
        <end position="95"/>
    </location>
</feature>
<dbReference type="Proteomes" id="UP000587002">
    <property type="component" value="Unassembled WGS sequence"/>
</dbReference>
<dbReference type="RefSeq" id="WP_179719620.1">
    <property type="nucleotide sequence ID" value="NZ_BAABFH010000001.1"/>
</dbReference>
<evidence type="ECO:0000313" key="4">
    <source>
        <dbReference type="Proteomes" id="UP000587002"/>
    </source>
</evidence>
<comment type="caution">
    <text evidence="3">The sequence shown here is derived from an EMBL/GenBank/DDBJ whole genome shotgun (WGS) entry which is preliminary data.</text>
</comment>
<dbReference type="EMBL" id="JACCFJ010000001">
    <property type="protein sequence ID" value="NYI83265.1"/>
    <property type="molecule type" value="Genomic_DNA"/>
</dbReference>
<feature type="compositionally biased region" description="Low complexity" evidence="1">
    <location>
        <begin position="54"/>
        <end position="73"/>
    </location>
</feature>
<keyword evidence="2" id="KW-0812">Transmembrane</keyword>
<keyword evidence="4" id="KW-1185">Reference proteome</keyword>
<accession>A0A853AGK0</accession>
<feature type="compositionally biased region" description="Basic and acidic residues" evidence="1">
    <location>
        <begin position="218"/>
        <end position="234"/>
    </location>
</feature>
<sequence>MTGEQANTQRETTPLRRDNSRIQQDRAPVDSGPGQTTRPVFPPPSQPAPPPGPAQQTSQPGYQHPPVQQSSNPPVRPVVNPPTSRQPVPEPPPAEKRITPLGWVLRGAVLVAISVVSGLVWLAVKPSPPEEEAAPPPPMKYQFEPLRREEGFRGCQNVSDDAIREFFKNQECDHLTRALYETRLPDGTRVLTSVVTVLMPDAESAQRLDELTTEDDTGNIRDLVDDGSDNTKDLPKLHDKAYASDRQDNLVVIGDSAYFDKKTKEKDPVLLDVTREALKLGWPQEDAPS</sequence>
<proteinExistence type="predicted"/>
<protein>
    <submittedName>
        <fullName evidence="3">Uncharacterized protein</fullName>
    </submittedName>
</protein>
<evidence type="ECO:0000256" key="2">
    <source>
        <dbReference type="SAM" id="Phobius"/>
    </source>
</evidence>
<gene>
    <name evidence="3" type="ORF">HNR68_001895</name>
</gene>
<keyword evidence="2" id="KW-0472">Membrane</keyword>
<feature type="compositionally biased region" description="Basic and acidic residues" evidence="1">
    <location>
        <begin position="13"/>
        <end position="28"/>
    </location>
</feature>
<reference evidence="3 4" key="1">
    <citation type="submission" date="2020-07" db="EMBL/GenBank/DDBJ databases">
        <title>Sequencing the genomes of 1000 actinobacteria strains.</title>
        <authorList>
            <person name="Klenk H.-P."/>
        </authorList>
    </citation>
    <scope>NUCLEOTIDE SEQUENCE [LARGE SCALE GENOMIC DNA]</scope>
    <source>
        <strain evidence="3 4">DSM 44065</strain>
    </source>
</reference>
<name>A0A853AGK0_9PSEU</name>
<organism evidence="3 4">
    <name type="scientific">Saccharopolyspora hordei</name>
    <dbReference type="NCBI Taxonomy" id="1838"/>
    <lineage>
        <taxon>Bacteria</taxon>
        <taxon>Bacillati</taxon>
        <taxon>Actinomycetota</taxon>
        <taxon>Actinomycetes</taxon>
        <taxon>Pseudonocardiales</taxon>
        <taxon>Pseudonocardiaceae</taxon>
        <taxon>Saccharopolyspora</taxon>
    </lineage>
</organism>
<evidence type="ECO:0000313" key="3">
    <source>
        <dbReference type="EMBL" id="NYI83265.1"/>
    </source>
</evidence>
<feature type="compositionally biased region" description="Pro residues" evidence="1">
    <location>
        <begin position="40"/>
        <end position="53"/>
    </location>
</feature>
<feature type="compositionally biased region" description="Polar residues" evidence="1">
    <location>
        <begin position="1"/>
        <end position="12"/>
    </location>
</feature>